<evidence type="ECO:0000259" key="2">
    <source>
        <dbReference type="Pfam" id="PF09937"/>
    </source>
</evidence>
<dbReference type="InterPro" id="IPR051082">
    <property type="entry name" value="Pentapeptide-BTB/POZ_domain"/>
</dbReference>
<dbReference type="PANTHER" id="PTHR14136">
    <property type="entry name" value="BTB_POZ DOMAIN-CONTAINING PROTEIN KCTD9"/>
    <property type="match status" value="1"/>
</dbReference>
<dbReference type="OrthoDB" id="233093at2"/>
<protein>
    <submittedName>
        <fullName evidence="3">Putative Pentapeptide repeat protein</fullName>
    </submittedName>
</protein>
<dbReference type="Pfam" id="PF09937">
    <property type="entry name" value="DUF2169"/>
    <property type="match status" value="1"/>
</dbReference>
<dbReference type="EMBL" id="HF547348">
    <property type="protein sequence ID" value="CCO06829.1"/>
    <property type="molecule type" value="Genomic_DNA"/>
</dbReference>
<dbReference type="EMBL" id="FWEV01000325">
    <property type="protein sequence ID" value="SLM32880.1"/>
    <property type="molecule type" value="Genomic_DNA"/>
</dbReference>
<feature type="region of interest" description="Disordered" evidence="1">
    <location>
        <begin position="538"/>
        <end position="566"/>
    </location>
</feature>
<proteinExistence type="predicted"/>
<sequence length="1021" mass="113750">MNIIRPLQIFANNQVIEQHQKFYLVVSASLGISLQTGEALLDVYYLKDIFESMDQELPLPDMAMPKPNGEFLVTGSYHAPDKRAVTGGEATVSIGNKQKSLYIFGPRKWQSGRPSNPTPFTSMPINYKNAFGGMEYDRNPEGIGFNDGLLPCIEHPRNLVISQKDKPEPAGFSPLHPMLPQRMKYQGTYDSTYRTKFFPGYPDDHDWRYFLCAPDDQWIDGYFNGNELFSINNMHPDIPLLKGQLPGLYARCFVNHNKAGNTIFGELPLNMDTIWFFPEKLLAMTIFRGVMEVEDDEADTVSHLLLAYEEKSSSPRTSEYYKTALERRINSDDRMLNNLATGDLVPEGHKSPMKVLIDTAVTTEEKNELVKNIDTKITMLEKKADEKIEESIQQIEKNIAESDLPDMPAGNSSPEIPAGVNVYGMPGQDSSSKSTDHGKLDIRKMVTRKADASPDPEMEQFKTTLDNIIPGITSGDLQKMDLTNFSSDSLDKIFEALGTFTEKKEEKAKELSKNEIKKGKKEIEARIQDVERQIEETRKIDKPGLLDGTSEVDTSEHSDDTDNLQSLENRKKKLLETLDSLNTIDLDNNSTPPMPLPRIDIEKIRSQAAPEEINPRIIEAMAHIQAQKSMGMEDEKTEELEKQIQEMMQTYDNVIHERLNEAKSDFMETYRMGAHFMGEGLSPHKEELAKVRQDFLEALSNGETLSGKDFACIDLSGEILDGINLSGALLEQVNFKGASLKGANFSGAILARANLEGADLSDADLTEANVGAVSAKGANFSGACMKSAKLSKGDFTDSDFSRCDLSDIECLEIKLNGSNFTDAKIPGILFLEITLSRVIFKKAIITSSAFFKCAIKQCDFTEAIMDKSAFVDCQLSETIFNGTSLSNGCFVATESGKSVMEQISFKNSCLKQANFQNMKMQSALLSGADLENAFFGGADLSRADLSKAFAKNTQFRKTILTNATLDDINLMQGSLAKARLTDASIKRANLYQVDFLRSTITRTDFSGSNLDNTLIEQWRPQ</sequence>
<evidence type="ECO:0000313" key="5">
    <source>
        <dbReference type="Proteomes" id="UP000191931"/>
    </source>
</evidence>
<gene>
    <name evidence="3" type="ORF">DEMABW1_80223</name>
    <name evidence="4" type="ORF">MTBBW1_80223</name>
</gene>
<reference evidence="4 5" key="3">
    <citation type="submission" date="2017-03" db="EMBL/GenBank/DDBJ databases">
        <authorList>
            <person name="Afonso C.L."/>
            <person name="Miller P.J."/>
            <person name="Scott M.A."/>
            <person name="Spackman E."/>
            <person name="Goraichik I."/>
            <person name="Dimitrov K.M."/>
            <person name="Suarez D.L."/>
            <person name="Swayne D.E."/>
        </authorList>
    </citation>
    <scope>NUCLEOTIDE SEQUENCE [LARGE SCALE GENOMIC DNA]</scope>
    <source>
        <strain evidence="4">PRJEB14757</strain>
    </source>
</reference>
<evidence type="ECO:0000313" key="4">
    <source>
        <dbReference type="EMBL" id="SLM32880.1"/>
    </source>
</evidence>
<feature type="domain" description="DUF2169" evidence="2">
    <location>
        <begin position="58"/>
        <end position="288"/>
    </location>
</feature>
<evidence type="ECO:0000313" key="3">
    <source>
        <dbReference type="EMBL" id="CCO06829.1"/>
    </source>
</evidence>
<reference evidence="3" key="2">
    <citation type="submission" date="2012-12" db="EMBL/GenBank/DDBJ databases">
        <title>Region harboring genes involved in magnetosome formation of Candidatus Desulfamplus magnetosmortis.</title>
        <authorList>
            <person name="Lefevre C.T."/>
            <person name="Bazylinski D.A."/>
        </authorList>
    </citation>
    <scope>NUCLEOTIDE SEQUENCE</scope>
    <source>
        <strain evidence="3">BW-1</strain>
    </source>
</reference>
<dbReference type="AlphaFoldDB" id="L0R4N1"/>
<dbReference type="PANTHER" id="PTHR14136:SF17">
    <property type="entry name" value="BTB_POZ DOMAIN-CONTAINING PROTEIN KCTD9"/>
    <property type="match status" value="1"/>
</dbReference>
<dbReference type="Gene3D" id="2.160.20.80">
    <property type="entry name" value="E3 ubiquitin-protein ligase SopA"/>
    <property type="match status" value="3"/>
</dbReference>
<keyword evidence="5" id="KW-1185">Reference proteome</keyword>
<organism evidence="3">
    <name type="scientific">Desulfamplus magnetovallimortis</name>
    <dbReference type="NCBI Taxonomy" id="1246637"/>
    <lineage>
        <taxon>Bacteria</taxon>
        <taxon>Pseudomonadati</taxon>
        <taxon>Thermodesulfobacteriota</taxon>
        <taxon>Desulfobacteria</taxon>
        <taxon>Desulfobacterales</taxon>
        <taxon>Desulfobacteraceae</taxon>
        <taxon>Desulfamplus</taxon>
    </lineage>
</organism>
<dbReference type="Pfam" id="PF00805">
    <property type="entry name" value="Pentapeptide"/>
    <property type="match status" value="4"/>
</dbReference>
<dbReference type="InterPro" id="IPR001646">
    <property type="entry name" value="5peptide_repeat"/>
</dbReference>
<dbReference type="STRING" id="1246637.MTBBW1_80223"/>
<dbReference type="RefSeq" id="WP_080798605.1">
    <property type="nucleotide sequence ID" value="NZ_LT828540.1"/>
</dbReference>
<evidence type="ECO:0000256" key="1">
    <source>
        <dbReference type="SAM" id="MobiDB-lite"/>
    </source>
</evidence>
<reference evidence="3" key="1">
    <citation type="submission" date="2012-10" db="EMBL/GenBank/DDBJ databases">
        <authorList>
            <person name="Lefevre C."/>
        </authorList>
    </citation>
    <scope>NUCLEOTIDE SEQUENCE</scope>
    <source>
        <strain evidence="3">BW-1</strain>
    </source>
</reference>
<accession>L0R4N1</accession>
<name>L0R4N1_9BACT</name>
<dbReference type="Proteomes" id="UP000191931">
    <property type="component" value="Unassembled WGS sequence"/>
</dbReference>
<dbReference type="SUPFAM" id="SSF141571">
    <property type="entry name" value="Pentapeptide repeat-like"/>
    <property type="match status" value="3"/>
</dbReference>
<dbReference type="InterPro" id="IPR018683">
    <property type="entry name" value="DUF2169"/>
</dbReference>